<dbReference type="SUPFAM" id="SSF53167">
    <property type="entry name" value="Purine and uridine phosphorylases"/>
    <property type="match status" value="1"/>
</dbReference>
<evidence type="ECO:0000259" key="1">
    <source>
        <dbReference type="Pfam" id="PF01048"/>
    </source>
</evidence>
<dbReference type="GO" id="GO:0005829">
    <property type="term" value="C:cytosol"/>
    <property type="evidence" value="ECO:0007669"/>
    <property type="project" value="TreeGrafter"/>
</dbReference>
<reference evidence="2 3" key="1">
    <citation type="journal article" date="2015" name="Mol. Biochem. Parasitol.">
        <title>Identification of polymorphic genes for use in assemblage B genotyping assays through comparative genomics of multiple assemblage B Giardia duodenalis isolates.</title>
        <authorList>
            <person name="Wielinga C."/>
            <person name="Thompson R.C."/>
            <person name="Monis P."/>
            <person name="Ryan U."/>
        </authorList>
    </citation>
    <scope>NUCLEOTIDE SEQUENCE [LARGE SCALE GENOMIC DNA]</scope>
    <source>
        <strain evidence="2 3">BAH15c1</strain>
    </source>
</reference>
<dbReference type="PANTHER" id="PTHR43691">
    <property type="entry name" value="URIDINE PHOSPHORYLASE"/>
    <property type="match status" value="1"/>
</dbReference>
<dbReference type="GO" id="GO:0004850">
    <property type="term" value="F:uridine phosphorylase activity"/>
    <property type="evidence" value="ECO:0007669"/>
    <property type="project" value="TreeGrafter"/>
</dbReference>
<dbReference type="GO" id="GO:0006218">
    <property type="term" value="P:uridine catabolic process"/>
    <property type="evidence" value="ECO:0007669"/>
    <property type="project" value="TreeGrafter"/>
</dbReference>
<dbReference type="VEuPathDB" id="GiardiaDB:QR46_0968"/>
<dbReference type="CDD" id="cd17769">
    <property type="entry name" value="NP_TgUP-like"/>
    <property type="match status" value="1"/>
</dbReference>
<organism evidence="2 3">
    <name type="scientific">Giardia duodenalis assemblage B</name>
    <dbReference type="NCBI Taxonomy" id="1394984"/>
    <lineage>
        <taxon>Eukaryota</taxon>
        <taxon>Metamonada</taxon>
        <taxon>Diplomonadida</taxon>
        <taxon>Hexamitidae</taxon>
        <taxon>Giardiinae</taxon>
        <taxon>Giardia</taxon>
    </lineage>
</organism>
<gene>
    <name evidence="2" type="ORF">QR46_0968</name>
</gene>
<dbReference type="PANTHER" id="PTHR43691:SF14">
    <property type="entry name" value="URIDINE PHOSPHORYLASE"/>
    <property type="match status" value="1"/>
</dbReference>
<dbReference type="InterPro" id="IPR035994">
    <property type="entry name" value="Nucleoside_phosphorylase_sf"/>
</dbReference>
<protein>
    <submittedName>
        <fullName evidence="2">Uridine phosphorylase/ UPL-1</fullName>
    </submittedName>
</protein>
<evidence type="ECO:0000313" key="2">
    <source>
        <dbReference type="EMBL" id="KWX14990.1"/>
    </source>
</evidence>
<sequence length="318" mass="35322">MFSKKSQVMQNANFPTDADGRVYHLFIRPGEAANRVLTVGDVPRAVAIAKTPGFEVKFIRRAPRLFTTITGLYKGVPVTIITSLMGIPNADFTFRELRHCIQGPFAIVRIGTCGTPLEDAKVGDIIVPDVYRTVLRNPDAFVPGKSFPIEQRYLVSGEMHPDHDLTSIVRKHVAALSYKMHAGSCLSCCSFYSSQGRQDQNFQDQNVELVDHYIKTVPGFSMMEMESAHFCDLARCVNSKVCGAVHMSAAHIALAQRKSNDFLSNEKKHEIEMGLGKAILDALVEFKIPGEVTTVANSVWTHTGEPLGDWNEFKVEFK</sequence>
<dbReference type="OrthoDB" id="416752at2759"/>
<comment type="caution">
    <text evidence="2">The sequence shown here is derived from an EMBL/GenBank/DDBJ whole genome shotgun (WGS) entry which is preliminary data.</text>
</comment>
<name>A0A132NY51_GIAIN</name>
<accession>A0A132NY51</accession>
<dbReference type="Proteomes" id="UP000070089">
    <property type="component" value="Unassembled WGS sequence"/>
</dbReference>
<feature type="domain" description="Nucleoside phosphorylase" evidence="1">
    <location>
        <begin position="35"/>
        <end position="284"/>
    </location>
</feature>
<dbReference type="InterPro" id="IPR000845">
    <property type="entry name" value="Nucleoside_phosphorylase_d"/>
</dbReference>
<evidence type="ECO:0000313" key="3">
    <source>
        <dbReference type="Proteomes" id="UP000070089"/>
    </source>
</evidence>
<dbReference type="Gene3D" id="3.40.50.1580">
    <property type="entry name" value="Nucleoside phosphorylase domain"/>
    <property type="match status" value="1"/>
</dbReference>
<dbReference type="AlphaFoldDB" id="A0A132NY51"/>
<dbReference type="EMBL" id="JXTI01000017">
    <property type="protein sequence ID" value="KWX14990.1"/>
    <property type="molecule type" value="Genomic_DNA"/>
</dbReference>
<proteinExistence type="predicted"/>
<dbReference type="Pfam" id="PF01048">
    <property type="entry name" value="PNP_UDP_1"/>
    <property type="match status" value="1"/>
</dbReference>